<keyword evidence="1" id="KW-0472">Membrane</keyword>
<dbReference type="InterPro" id="IPR052336">
    <property type="entry name" value="MlaD_Phospholipid_Transporter"/>
</dbReference>
<keyword evidence="1" id="KW-1133">Transmembrane helix</keyword>
<gene>
    <name evidence="3" type="ORF">U6A24_19500</name>
</gene>
<keyword evidence="1" id="KW-0812">Transmembrane</keyword>
<protein>
    <submittedName>
        <fullName evidence="3">MlaD family protein</fullName>
    </submittedName>
</protein>
<organism evidence="3 4">
    <name type="scientific">Aquimarina gracilis</name>
    <dbReference type="NCBI Taxonomy" id="874422"/>
    <lineage>
        <taxon>Bacteria</taxon>
        <taxon>Pseudomonadati</taxon>
        <taxon>Bacteroidota</taxon>
        <taxon>Flavobacteriia</taxon>
        <taxon>Flavobacteriales</taxon>
        <taxon>Flavobacteriaceae</taxon>
        <taxon>Aquimarina</taxon>
    </lineage>
</organism>
<evidence type="ECO:0000259" key="2">
    <source>
        <dbReference type="Pfam" id="PF02470"/>
    </source>
</evidence>
<accession>A0ABU6A0N0</accession>
<dbReference type="Pfam" id="PF02470">
    <property type="entry name" value="MlaD"/>
    <property type="match status" value="1"/>
</dbReference>
<dbReference type="PANTHER" id="PTHR33371">
    <property type="entry name" value="INTERMEMBRANE PHOSPHOLIPID TRANSPORT SYSTEM BINDING PROTEIN MLAD-RELATED"/>
    <property type="match status" value="1"/>
</dbReference>
<dbReference type="PANTHER" id="PTHR33371:SF4">
    <property type="entry name" value="INTERMEMBRANE PHOSPHOLIPID TRANSPORT SYSTEM BINDING PROTEIN MLAD"/>
    <property type="match status" value="1"/>
</dbReference>
<dbReference type="RefSeq" id="WP_324181695.1">
    <property type="nucleotide sequence ID" value="NZ_BAABAW010000014.1"/>
</dbReference>
<proteinExistence type="predicted"/>
<evidence type="ECO:0000256" key="1">
    <source>
        <dbReference type="SAM" id="Phobius"/>
    </source>
</evidence>
<evidence type="ECO:0000313" key="3">
    <source>
        <dbReference type="EMBL" id="MEB3347672.1"/>
    </source>
</evidence>
<sequence length="326" mass="35661">MKKTASQKLKVGVFVVVGTLLLIAALYSIGNRQNLFGSNIRILSVFTNVNGLELGNNVRYSGINVGTVSKIKMVSDHQIIVEMLIQEHIGQHIKKDAVATIGSDGLVGNMIVNIIPRESKKLPVVSGDTIQSYSKIGTDDMLTTLNVTNENAALLTADLLKITTQILEGKGTLGLLINDSIMANDLKRTIYELRKASSGASMAITELNDIISSINNNESVAGVLLNDSISGQKMKTIVTNLEQSSINITEVSQNLNTVVNDIKEGEGAINYLSNNPDLVKQIDATMSNIEAGTQRFNENMEALKHHFLFRGYFRKIEKEKKKENKN</sequence>
<name>A0ABU6A0N0_9FLAO</name>
<comment type="caution">
    <text evidence="3">The sequence shown here is derived from an EMBL/GenBank/DDBJ whole genome shotgun (WGS) entry which is preliminary data.</text>
</comment>
<feature type="transmembrane region" description="Helical" evidence="1">
    <location>
        <begin position="12"/>
        <end position="30"/>
    </location>
</feature>
<evidence type="ECO:0000313" key="4">
    <source>
        <dbReference type="Proteomes" id="UP001327027"/>
    </source>
</evidence>
<keyword evidence="4" id="KW-1185">Reference proteome</keyword>
<reference evidence="3 4" key="1">
    <citation type="journal article" date="2013" name="Int. J. Syst. Evol. Microbiol.">
        <title>Aquimarina gracilis sp. nov., isolated from the gut microflora of a mussel, Mytilus coruscus, and emended description of Aquimarina spongiae.</title>
        <authorList>
            <person name="Park S.C."/>
            <person name="Choe H.N."/>
            <person name="Baik K.S."/>
            <person name="Seong C.N."/>
        </authorList>
    </citation>
    <scope>NUCLEOTIDE SEQUENCE [LARGE SCALE GENOMIC DNA]</scope>
    <source>
        <strain evidence="3 4">PSC32</strain>
    </source>
</reference>
<dbReference type="InterPro" id="IPR003399">
    <property type="entry name" value="Mce/MlaD"/>
</dbReference>
<feature type="domain" description="Mce/MlaD" evidence="2">
    <location>
        <begin position="41"/>
        <end position="116"/>
    </location>
</feature>
<dbReference type="EMBL" id="JAYKLX010000009">
    <property type="protein sequence ID" value="MEB3347672.1"/>
    <property type="molecule type" value="Genomic_DNA"/>
</dbReference>
<dbReference type="Proteomes" id="UP001327027">
    <property type="component" value="Unassembled WGS sequence"/>
</dbReference>